<proteinExistence type="predicted"/>
<keyword evidence="1" id="KW-0812">Transmembrane</keyword>
<evidence type="ECO:0000313" key="3">
    <source>
        <dbReference type="EMBL" id="OGK60296.1"/>
    </source>
</evidence>
<gene>
    <name evidence="3" type="ORF">A3I56_04360</name>
</gene>
<dbReference type="AlphaFoldDB" id="A0A1F7JXF2"/>
<dbReference type="InterPro" id="IPR058058">
    <property type="entry name" value="CBU_0592-like"/>
</dbReference>
<dbReference type="Proteomes" id="UP000176269">
    <property type="component" value="Unassembled WGS sequence"/>
</dbReference>
<evidence type="ECO:0000259" key="2">
    <source>
        <dbReference type="Pfam" id="PF26604"/>
    </source>
</evidence>
<comment type="caution">
    <text evidence="3">The sequence shown here is derived from an EMBL/GenBank/DDBJ whole genome shotgun (WGS) entry which is preliminary data.</text>
</comment>
<evidence type="ECO:0000313" key="4">
    <source>
        <dbReference type="Proteomes" id="UP000176269"/>
    </source>
</evidence>
<feature type="transmembrane region" description="Helical" evidence="1">
    <location>
        <begin position="9"/>
        <end position="28"/>
    </location>
</feature>
<feature type="domain" description="CBU-0592-like" evidence="2">
    <location>
        <begin position="7"/>
        <end position="65"/>
    </location>
</feature>
<protein>
    <recommendedName>
        <fullName evidence="2">CBU-0592-like domain-containing protein</fullName>
    </recommendedName>
</protein>
<dbReference type="NCBIfam" id="NF047864">
    <property type="entry name" value="CBU_0592_membra"/>
    <property type="match status" value="1"/>
</dbReference>
<organism evidence="3 4">
    <name type="scientific">Candidatus Roizmanbacteria bacterium RIFCSPLOWO2_02_FULL_43_10</name>
    <dbReference type="NCBI Taxonomy" id="1802078"/>
    <lineage>
        <taxon>Bacteria</taxon>
        <taxon>Candidatus Roizmaniibacteriota</taxon>
    </lineage>
</organism>
<accession>A0A1F7JXF2</accession>
<keyword evidence="1" id="KW-0472">Membrane</keyword>
<sequence length="82" mass="8788">MKGKVAEIIGWYGTLALLAAYALVSFQIVPANGFVYQFLNLTGAIGIIVIALYKGVYQSVVLNIFLGGDCAGCTYKDFCTVK</sequence>
<dbReference type="Pfam" id="PF26604">
    <property type="entry name" value="CBU_0592"/>
    <property type="match status" value="1"/>
</dbReference>
<keyword evidence="1" id="KW-1133">Transmembrane helix</keyword>
<evidence type="ECO:0000256" key="1">
    <source>
        <dbReference type="SAM" id="Phobius"/>
    </source>
</evidence>
<reference evidence="3 4" key="1">
    <citation type="journal article" date="2016" name="Nat. Commun.">
        <title>Thousands of microbial genomes shed light on interconnected biogeochemical processes in an aquifer system.</title>
        <authorList>
            <person name="Anantharaman K."/>
            <person name="Brown C.T."/>
            <person name="Hug L.A."/>
            <person name="Sharon I."/>
            <person name="Castelle C.J."/>
            <person name="Probst A.J."/>
            <person name="Thomas B.C."/>
            <person name="Singh A."/>
            <person name="Wilkins M.J."/>
            <person name="Karaoz U."/>
            <person name="Brodie E.L."/>
            <person name="Williams K.H."/>
            <person name="Hubbard S.S."/>
            <person name="Banfield J.F."/>
        </authorList>
    </citation>
    <scope>NUCLEOTIDE SEQUENCE [LARGE SCALE GENOMIC DNA]</scope>
</reference>
<dbReference type="EMBL" id="MGBC01000022">
    <property type="protein sequence ID" value="OGK60296.1"/>
    <property type="molecule type" value="Genomic_DNA"/>
</dbReference>
<name>A0A1F7JXF2_9BACT</name>